<dbReference type="EMBL" id="BAABUK010000021">
    <property type="protein sequence ID" value="GAA5814542.1"/>
    <property type="molecule type" value="Genomic_DNA"/>
</dbReference>
<feature type="region of interest" description="Disordered" evidence="1">
    <location>
        <begin position="1"/>
        <end position="27"/>
    </location>
</feature>
<name>A0ABP9Z650_9FUNG</name>
<accession>A0ABP9Z650</accession>
<protein>
    <submittedName>
        <fullName evidence="2">Uncharacterized protein</fullName>
    </submittedName>
</protein>
<organism evidence="2 3">
    <name type="scientific">Mucor flavus</name>
    <dbReference type="NCBI Taxonomy" id="439312"/>
    <lineage>
        <taxon>Eukaryota</taxon>
        <taxon>Fungi</taxon>
        <taxon>Fungi incertae sedis</taxon>
        <taxon>Mucoromycota</taxon>
        <taxon>Mucoromycotina</taxon>
        <taxon>Mucoromycetes</taxon>
        <taxon>Mucorales</taxon>
        <taxon>Mucorineae</taxon>
        <taxon>Mucoraceae</taxon>
        <taxon>Mucor</taxon>
    </lineage>
</organism>
<evidence type="ECO:0000256" key="1">
    <source>
        <dbReference type="SAM" id="MobiDB-lite"/>
    </source>
</evidence>
<dbReference type="Proteomes" id="UP001473302">
    <property type="component" value="Unassembled WGS sequence"/>
</dbReference>
<sequence length="137" mass="15725">MSFKIQRRKSKSTKLERSLAKKAKKQREQLLAEERDFRMRGIKTFDPVTGESIPFTLTERDWAIQYARELRDRIASEISNAAVSLFKDTEETVTSEENIPAVEHDNSVDATRTNTSGKLRRLQEATSKILAPNIKNN</sequence>
<reference evidence="2 3" key="1">
    <citation type="submission" date="2024-04" db="EMBL/GenBank/DDBJ databases">
        <title>genome sequences of Mucor flavus KT1a and Helicostylum pulchrum KT1b strains isolated from the surface of a dry-aged beef.</title>
        <authorList>
            <person name="Toyotome T."/>
            <person name="Hosono M."/>
            <person name="Torimaru M."/>
            <person name="Fukuda K."/>
            <person name="Mikami N."/>
        </authorList>
    </citation>
    <scope>NUCLEOTIDE SEQUENCE [LARGE SCALE GENOMIC DNA]</scope>
    <source>
        <strain evidence="2 3">KT1a</strain>
    </source>
</reference>
<evidence type="ECO:0000313" key="3">
    <source>
        <dbReference type="Proteomes" id="UP001473302"/>
    </source>
</evidence>
<comment type="caution">
    <text evidence="2">The sequence shown here is derived from an EMBL/GenBank/DDBJ whole genome shotgun (WGS) entry which is preliminary data.</text>
</comment>
<evidence type="ECO:0000313" key="2">
    <source>
        <dbReference type="EMBL" id="GAA5814542.1"/>
    </source>
</evidence>
<gene>
    <name evidence="2" type="ORF">MFLAVUS_008039</name>
</gene>
<feature type="compositionally biased region" description="Basic residues" evidence="1">
    <location>
        <begin position="1"/>
        <end position="12"/>
    </location>
</feature>
<keyword evidence="3" id="KW-1185">Reference proteome</keyword>
<proteinExistence type="predicted"/>